<name>A0A6A1W564_9ROSI</name>
<dbReference type="OrthoDB" id="1883418at2759"/>
<feature type="transmembrane region" description="Helical" evidence="1">
    <location>
        <begin position="865"/>
        <end position="893"/>
    </location>
</feature>
<dbReference type="PANTHER" id="PTHR34211:SF3">
    <property type="entry name" value="CALCINEURIN-LIKE METALLO-PHOSPHOESTERASE SUPERFAMILY PROTEIN"/>
    <property type="match status" value="1"/>
</dbReference>
<keyword evidence="1" id="KW-1133">Transmembrane helix</keyword>
<evidence type="ECO:0000259" key="2">
    <source>
        <dbReference type="Pfam" id="PF00149"/>
    </source>
</evidence>
<dbReference type="InterPro" id="IPR029052">
    <property type="entry name" value="Metallo-depent_PP-like"/>
</dbReference>
<sequence>MERVRTILTPAYPYPHEHSRHAIIAVAVGCLFFISSDNINTLVEKLDNNIKWWSMYACLFGFFYFFSSPFIGKTIKPSYSNFSRWYIAWILVAAVYHLPSFQSMGVDLRMNLSLFLTIYVTSILFLLVFHIIFYGLWYIGLVSRVAGKKPEILTILQNCAVLSIACCVFYSHCGNRAILRERPSERKISMWFSFWKKEERSPWLSKFLRMNELKDQVCSSWFAPVGSASDYPLLSKWVIYGELACNGSCPGSSDEISPIYSLWATFIGLYIANYVVERSTGWALTHPVSVKEHEKLKKKQMKPDFLDMVPWYSGTSADLFKTVFDLLVSVTVFLGRFDMRMMQAAMNKVQDGAEQSDLLYDQFSGRDDLWFDFMADTGDGGNSSYAVARLLAQPSIRLTEGDSVLTLPRGNLLLIGGDLAYPNPSAFTYEKRFFRPFEYALQPPLWYKPEQVAVKKPELPCGVSELEQYDGPQSFIIPGNHDWFDGLHTFMGYICHKSWLGGWFMPQKKSYFALQLPKRWWVFGLDLALHGDIDVYQFNFFSELVKQKVGDEDSVIIITHEPSWLLDWYWDHVSGKNVSHLISDYLKGRCKLRMAGDLHHYMRHSSVKSDGPGHVQHLIVNGCGGAFLHPTHVFTKFKRFMGVSYECKAAYPSYEDSSRIALGNILKFRKKNWQFDFIGGIIYFVLAFSMFPQCKLDHILQEDSFSGHLRNFIGTVWSSAIYMLESSYISLTGAMVLLIVAIAFVPSKVSRKKRAIIGVLHVSAHLSAALILMLLLELGVETCIRHKLLATSGYHTLYQWYRQVESEHFPDPTGLRARIEQWTHGLYPACIKYLMSAFDVPEVMAVTRSNICKNGMESLSRGGAVIYYASVFLYFWVFSTPVVSLVFGSYLYICINWLHIHFDEAFSSLRIANYKAFTRFHIKSDGDLEVYTVAIDKVPKEWKLDPEWEAELKQPQQLNHLRKFPSKWKAAAAQQDPLHTVRIVDQFVIRRTNKSDIGAPNGSVIP</sequence>
<feature type="domain" description="Calcineurin-like phosphoesterase" evidence="2">
    <location>
        <begin position="373"/>
        <end position="571"/>
    </location>
</feature>
<feature type="transmembrane region" description="Helical" evidence="1">
    <location>
        <begin position="83"/>
        <end position="101"/>
    </location>
</feature>
<feature type="transmembrane region" description="Helical" evidence="1">
    <location>
        <begin position="673"/>
        <end position="691"/>
    </location>
</feature>
<feature type="transmembrane region" description="Helical" evidence="1">
    <location>
        <begin position="757"/>
        <end position="776"/>
    </location>
</feature>
<feature type="transmembrane region" description="Helical" evidence="1">
    <location>
        <begin position="52"/>
        <end position="71"/>
    </location>
</feature>
<comment type="caution">
    <text evidence="3">The sequence shown here is derived from an EMBL/GenBank/DDBJ whole genome shotgun (WGS) entry which is preliminary data.</text>
</comment>
<accession>A0A6A1W564</accession>
<feature type="transmembrane region" description="Helical" evidence="1">
    <location>
        <begin position="727"/>
        <end position="745"/>
    </location>
</feature>
<organism evidence="3 4">
    <name type="scientific">Morella rubra</name>
    <name type="common">Chinese bayberry</name>
    <dbReference type="NCBI Taxonomy" id="262757"/>
    <lineage>
        <taxon>Eukaryota</taxon>
        <taxon>Viridiplantae</taxon>
        <taxon>Streptophyta</taxon>
        <taxon>Embryophyta</taxon>
        <taxon>Tracheophyta</taxon>
        <taxon>Spermatophyta</taxon>
        <taxon>Magnoliopsida</taxon>
        <taxon>eudicotyledons</taxon>
        <taxon>Gunneridae</taxon>
        <taxon>Pentapetalae</taxon>
        <taxon>rosids</taxon>
        <taxon>fabids</taxon>
        <taxon>Fagales</taxon>
        <taxon>Myricaceae</taxon>
        <taxon>Morella</taxon>
    </lineage>
</organism>
<keyword evidence="1" id="KW-0812">Transmembrane</keyword>
<keyword evidence="4" id="KW-1185">Reference proteome</keyword>
<evidence type="ECO:0000313" key="4">
    <source>
        <dbReference type="Proteomes" id="UP000516437"/>
    </source>
</evidence>
<feature type="transmembrane region" description="Helical" evidence="1">
    <location>
        <begin position="113"/>
        <end position="140"/>
    </location>
</feature>
<gene>
    <name evidence="3" type="ORF">CJ030_MR3G009842</name>
</gene>
<feature type="transmembrane region" description="Helical" evidence="1">
    <location>
        <begin position="152"/>
        <end position="173"/>
    </location>
</feature>
<dbReference type="PANTHER" id="PTHR34211">
    <property type="entry name" value="CALCINEURIN-LIKE METALLO-PHOSPHOESTERASE SUPERFAMILY PROTEIN"/>
    <property type="match status" value="1"/>
</dbReference>
<dbReference type="EMBL" id="RXIC02000021">
    <property type="protein sequence ID" value="KAB1220382.1"/>
    <property type="molecule type" value="Genomic_DNA"/>
</dbReference>
<evidence type="ECO:0000256" key="1">
    <source>
        <dbReference type="SAM" id="Phobius"/>
    </source>
</evidence>
<dbReference type="GO" id="GO:0016787">
    <property type="term" value="F:hydrolase activity"/>
    <property type="evidence" value="ECO:0007669"/>
    <property type="project" value="InterPro"/>
</dbReference>
<dbReference type="Pfam" id="PF00149">
    <property type="entry name" value="Metallophos"/>
    <property type="match status" value="1"/>
</dbReference>
<proteinExistence type="predicted"/>
<protein>
    <recommendedName>
        <fullName evidence="2">Calcineurin-like phosphoesterase domain-containing protein</fullName>
    </recommendedName>
</protein>
<dbReference type="InterPro" id="IPR004843">
    <property type="entry name" value="Calcineurin-like_PHP"/>
</dbReference>
<reference evidence="3 4" key="1">
    <citation type="journal article" date="2019" name="Plant Biotechnol. J.">
        <title>The red bayberry genome and genetic basis of sex determination.</title>
        <authorList>
            <person name="Jia H.M."/>
            <person name="Jia H.J."/>
            <person name="Cai Q.L."/>
            <person name="Wang Y."/>
            <person name="Zhao H.B."/>
            <person name="Yang W.F."/>
            <person name="Wang G.Y."/>
            <person name="Li Y.H."/>
            <person name="Zhan D.L."/>
            <person name="Shen Y.T."/>
            <person name="Niu Q.F."/>
            <person name="Chang L."/>
            <person name="Qiu J."/>
            <person name="Zhao L."/>
            <person name="Xie H.B."/>
            <person name="Fu W.Y."/>
            <person name="Jin J."/>
            <person name="Li X.W."/>
            <person name="Jiao Y."/>
            <person name="Zhou C.C."/>
            <person name="Tu T."/>
            <person name="Chai C.Y."/>
            <person name="Gao J.L."/>
            <person name="Fan L.J."/>
            <person name="van de Weg E."/>
            <person name="Wang J.Y."/>
            <person name="Gao Z.S."/>
        </authorList>
    </citation>
    <scope>NUCLEOTIDE SEQUENCE [LARGE SCALE GENOMIC DNA]</scope>
    <source>
        <tissue evidence="3">Leaves</tissue>
    </source>
</reference>
<evidence type="ECO:0000313" key="3">
    <source>
        <dbReference type="EMBL" id="KAB1220382.1"/>
    </source>
</evidence>
<feature type="transmembrane region" description="Helical" evidence="1">
    <location>
        <begin position="20"/>
        <end position="40"/>
    </location>
</feature>
<dbReference type="Proteomes" id="UP000516437">
    <property type="component" value="Chromosome 3"/>
</dbReference>
<dbReference type="AlphaFoldDB" id="A0A6A1W564"/>
<keyword evidence="1" id="KW-0472">Membrane</keyword>
<dbReference type="Gene3D" id="3.60.21.10">
    <property type="match status" value="1"/>
</dbReference>
<dbReference type="SUPFAM" id="SSF56300">
    <property type="entry name" value="Metallo-dependent phosphatases"/>
    <property type="match status" value="1"/>
</dbReference>